<keyword evidence="6" id="KW-0067">ATP-binding</keyword>
<keyword evidence="10" id="KW-0175">Coiled coil</keyword>
<dbReference type="Gene3D" id="3.40.50.300">
    <property type="entry name" value="P-loop containing nucleotide triphosphate hydrolases"/>
    <property type="match status" value="2"/>
</dbReference>
<dbReference type="InterPro" id="IPR004604">
    <property type="entry name" value="DNA_recomb/repair_RecN"/>
</dbReference>
<feature type="region of interest" description="Disordered" evidence="11">
    <location>
        <begin position="519"/>
        <end position="551"/>
    </location>
</feature>
<evidence type="ECO:0000256" key="10">
    <source>
        <dbReference type="SAM" id="Coils"/>
    </source>
</evidence>
<reference evidence="13" key="3">
    <citation type="submission" date="2020-02" db="EMBL/GenBank/DDBJ databases">
        <authorList>
            <person name="Sarangi A.N."/>
            <person name="Ghosh S."/>
            <person name="Mukherjee M."/>
            <person name="Tripathy S."/>
        </authorList>
    </citation>
    <scope>NUCLEOTIDE SEQUENCE</scope>
    <source>
        <strain evidence="13">BDU141951</strain>
    </source>
</reference>
<dbReference type="InterPro" id="IPR027417">
    <property type="entry name" value="P-loop_NTPase"/>
</dbReference>
<evidence type="ECO:0000256" key="6">
    <source>
        <dbReference type="ARBA" id="ARBA00022840"/>
    </source>
</evidence>
<reference evidence="13" key="2">
    <citation type="journal article" date="2015" name="Genome Announc.">
        <title>Draft Genome Sequence of Filamentous Marine Cyanobacterium Lyngbya confervoides Strain BDU141951.</title>
        <authorList>
            <person name="Chandrababunaidu M.M."/>
            <person name="Sen D."/>
            <person name="Tripathy S."/>
        </authorList>
    </citation>
    <scope>NUCLEOTIDE SEQUENCE</scope>
    <source>
        <strain evidence="13">BDU141951</strain>
    </source>
</reference>
<gene>
    <name evidence="13" type="primary">recN</name>
    <name evidence="13" type="ORF">QQ91_007180</name>
</gene>
<evidence type="ECO:0000256" key="8">
    <source>
        <dbReference type="ARBA" id="ARBA00033408"/>
    </source>
</evidence>
<dbReference type="PIRSF" id="PIRSF003128">
    <property type="entry name" value="RecN"/>
    <property type="match status" value="1"/>
</dbReference>
<keyword evidence="5 9" id="KW-0227">DNA damage</keyword>
<comment type="caution">
    <text evidence="13">The sequence shown here is derived from an EMBL/GenBank/DDBJ whole genome shotgun (WGS) entry which is preliminary data.</text>
</comment>
<feature type="domain" description="RecF/RecN/SMC N-terminal" evidence="12">
    <location>
        <begin position="2"/>
        <end position="511"/>
    </location>
</feature>
<name>A0A0C1Y4I8_9CYAN</name>
<evidence type="ECO:0000256" key="9">
    <source>
        <dbReference type="PIRNR" id="PIRNR003128"/>
    </source>
</evidence>
<dbReference type="GO" id="GO:0005524">
    <property type="term" value="F:ATP binding"/>
    <property type="evidence" value="ECO:0007669"/>
    <property type="project" value="UniProtKB-KW"/>
</dbReference>
<dbReference type="CDD" id="cd03241">
    <property type="entry name" value="ABC_RecN"/>
    <property type="match status" value="1"/>
</dbReference>
<comment type="similarity">
    <text evidence="2 9">Belongs to the RecN family.</text>
</comment>
<dbReference type="PANTHER" id="PTHR11059">
    <property type="entry name" value="DNA REPAIR PROTEIN RECN"/>
    <property type="match status" value="1"/>
</dbReference>
<sequence length="587" mass="64889">MLVALKIENFALIDHLALDLQAGLNVLTGETGAGKSIMLDALDAVLGGRVSQRMIRSGEKRGVIEATFTITDRTRAWLAENDVPVEGDRLVCVRELTAGKNTVRSRSRLNGVNVNKPQVEALRLHLVEITAQGQTLQVGDPQMQLLWVDGVGGEAIAQQRQVVAADFATMTEARTLLDRRRRAEQQRQEQLDLFDYQWQELSAVGLEDPEELTQLEQEQQRLSHAVELQQQSYQVYQLLYESDQESAACADLLGRATQTLEDMLQYDNTVEPILDLVNDALAQVEEAGRQINAYGEDVETDPQRLQDVQTRISQLKQLTRKYGKTLPELIDYVQEIQASLELLNGEGQSIEALEAAYEKAQTALTKSCDQLTKLRQKAAKTLEKQLVEELKPLAMERVQFKVAIAPAEPTALGADKIQFLFSPNPGEPLQPLAETASGGEMSRFLLALKACLSQLDVVNTLVFDEVDVGVSGRVAQAIAEKLHQLGRSQQVLCVTHQPMVAAMADAHFRVGKEVIEPALAGSGKKRKSRSQSSDDTNDQVRTVVRVTPLDDTMRRDELAQLAGGQTHQEALSFADSLLKQAEKLRNG</sequence>
<evidence type="ECO:0000256" key="7">
    <source>
        <dbReference type="ARBA" id="ARBA00023204"/>
    </source>
</evidence>
<dbReference type="FunFam" id="3.40.50.300:FF:000356">
    <property type="entry name" value="DNA repair protein RecN"/>
    <property type="match status" value="1"/>
</dbReference>
<dbReference type="Pfam" id="PF02463">
    <property type="entry name" value="SMC_N"/>
    <property type="match status" value="1"/>
</dbReference>
<organism evidence="13">
    <name type="scientific">Lyngbya confervoides BDU141951</name>
    <dbReference type="NCBI Taxonomy" id="1574623"/>
    <lineage>
        <taxon>Bacteria</taxon>
        <taxon>Bacillati</taxon>
        <taxon>Cyanobacteriota</taxon>
        <taxon>Cyanophyceae</taxon>
        <taxon>Oscillatoriophycideae</taxon>
        <taxon>Oscillatoriales</taxon>
        <taxon>Microcoleaceae</taxon>
        <taxon>Lyngbya</taxon>
    </lineage>
</organism>
<comment type="function">
    <text evidence="1 9">May be involved in recombinational repair of damaged DNA.</text>
</comment>
<dbReference type="NCBIfam" id="TIGR00634">
    <property type="entry name" value="recN"/>
    <property type="match status" value="1"/>
</dbReference>
<dbReference type="EMBL" id="JTHE02000003">
    <property type="protein sequence ID" value="NEV66896.1"/>
    <property type="molecule type" value="Genomic_DNA"/>
</dbReference>
<dbReference type="GO" id="GO:0043590">
    <property type="term" value="C:bacterial nucleoid"/>
    <property type="evidence" value="ECO:0007669"/>
    <property type="project" value="TreeGrafter"/>
</dbReference>
<keyword evidence="7 9" id="KW-0234">DNA repair</keyword>
<reference evidence="13" key="1">
    <citation type="submission" date="2014-11" db="EMBL/GenBank/DDBJ databases">
        <authorList>
            <person name="Malar M.C."/>
            <person name="Sen D."/>
            <person name="Tripathy S."/>
        </authorList>
    </citation>
    <scope>NUCLEOTIDE SEQUENCE</scope>
    <source>
        <strain evidence="13">BDU141951</strain>
    </source>
</reference>
<accession>A0A0C1Y4I8</accession>
<evidence type="ECO:0000256" key="11">
    <source>
        <dbReference type="SAM" id="MobiDB-lite"/>
    </source>
</evidence>
<dbReference type="GO" id="GO:0006281">
    <property type="term" value="P:DNA repair"/>
    <property type="evidence" value="ECO:0007669"/>
    <property type="project" value="UniProtKB-KW"/>
</dbReference>
<dbReference type="GO" id="GO:0006310">
    <property type="term" value="P:DNA recombination"/>
    <property type="evidence" value="ECO:0007669"/>
    <property type="project" value="InterPro"/>
</dbReference>
<evidence type="ECO:0000313" key="13">
    <source>
        <dbReference type="EMBL" id="NEV66896.1"/>
    </source>
</evidence>
<dbReference type="SUPFAM" id="SSF52540">
    <property type="entry name" value="P-loop containing nucleoside triphosphate hydrolases"/>
    <property type="match status" value="1"/>
</dbReference>
<dbReference type="PANTHER" id="PTHR11059:SF0">
    <property type="entry name" value="DNA REPAIR PROTEIN RECN"/>
    <property type="match status" value="1"/>
</dbReference>
<dbReference type="GO" id="GO:0009432">
    <property type="term" value="P:SOS response"/>
    <property type="evidence" value="ECO:0007669"/>
    <property type="project" value="TreeGrafter"/>
</dbReference>
<keyword evidence="4" id="KW-0547">Nucleotide-binding</keyword>
<protein>
    <recommendedName>
        <fullName evidence="3 9">DNA repair protein RecN</fullName>
    </recommendedName>
    <alternativeName>
        <fullName evidence="8 9">Recombination protein N</fullName>
    </alternativeName>
</protein>
<evidence type="ECO:0000256" key="5">
    <source>
        <dbReference type="ARBA" id="ARBA00022763"/>
    </source>
</evidence>
<evidence type="ECO:0000256" key="1">
    <source>
        <dbReference type="ARBA" id="ARBA00003618"/>
    </source>
</evidence>
<proteinExistence type="inferred from homology"/>
<dbReference type="InterPro" id="IPR003395">
    <property type="entry name" value="RecF/RecN/SMC_N"/>
</dbReference>
<feature type="coiled-coil region" evidence="10">
    <location>
        <begin position="173"/>
        <end position="232"/>
    </location>
</feature>
<evidence type="ECO:0000259" key="12">
    <source>
        <dbReference type="Pfam" id="PF02463"/>
    </source>
</evidence>
<evidence type="ECO:0000256" key="2">
    <source>
        <dbReference type="ARBA" id="ARBA00009441"/>
    </source>
</evidence>
<dbReference type="AlphaFoldDB" id="A0A0C1Y4I8"/>
<evidence type="ECO:0000256" key="4">
    <source>
        <dbReference type="ARBA" id="ARBA00022741"/>
    </source>
</evidence>
<evidence type="ECO:0000256" key="3">
    <source>
        <dbReference type="ARBA" id="ARBA00021315"/>
    </source>
</evidence>